<name>A0A1H0U416_9BACI</name>
<keyword evidence="4 6" id="KW-1133">Transmembrane helix</keyword>
<evidence type="ECO:0000313" key="7">
    <source>
        <dbReference type="EMBL" id="SDP60914.1"/>
    </source>
</evidence>
<comment type="subcellular location">
    <subcellularLocation>
        <location evidence="1">Cell membrane</location>
        <topology evidence="1">Multi-pass membrane protein</topology>
    </subcellularLocation>
</comment>
<dbReference type="RefSeq" id="WP_090853354.1">
    <property type="nucleotide sequence ID" value="NZ_FNJU01000004.1"/>
</dbReference>
<feature type="transmembrane region" description="Helical" evidence="6">
    <location>
        <begin position="76"/>
        <end position="93"/>
    </location>
</feature>
<evidence type="ECO:0000256" key="6">
    <source>
        <dbReference type="SAM" id="Phobius"/>
    </source>
</evidence>
<keyword evidence="2" id="KW-1003">Cell membrane</keyword>
<dbReference type="PANTHER" id="PTHR40035">
    <property type="entry name" value="ATP SYNTHASE PROTEIN I"/>
    <property type="match status" value="1"/>
</dbReference>
<evidence type="ECO:0000256" key="3">
    <source>
        <dbReference type="ARBA" id="ARBA00022692"/>
    </source>
</evidence>
<dbReference type="Pfam" id="PF03899">
    <property type="entry name" value="ATP-synt_I"/>
    <property type="match status" value="1"/>
</dbReference>
<keyword evidence="3 6" id="KW-0812">Transmembrane</keyword>
<dbReference type="STRING" id="930152.SAMN05216565_104136"/>
<feature type="transmembrane region" description="Helical" evidence="6">
    <location>
        <begin position="99"/>
        <end position="119"/>
    </location>
</feature>
<proteinExistence type="predicted"/>
<evidence type="ECO:0000256" key="2">
    <source>
        <dbReference type="ARBA" id="ARBA00022475"/>
    </source>
</evidence>
<dbReference type="Proteomes" id="UP000199159">
    <property type="component" value="Unassembled WGS sequence"/>
</dbReference>
<dbReference type="InterPro" id="IPR039072">
    <property type="entry name" value="ATP_synth_I_Bacilli"/>
</dbReference>
<evidence type="ECO:0000256" key="4">
    <source>
        <dbReference type="ARBA" id="ARBA00022989"/>
    </source>
</evidence>
<dbReference type="EMBL" id="FNJU01000004">
    <property type="protein sequence ID" value="SDP60914.1"/>
    <property type="molecule type" value="Genomic_DNA"/>
</dbReference>
<gene>
    <name evidence="7" type="ORF">SAMN05216565_104136</name>
</gene>
<evidence type="ECO:0000256" key="1">
    <source>
        <dbReference type="ARBA" id="ARBA00004651"/>
    </source>
</evidence>
<evidence type="ECO:0000256" key="5">
    <source>
        <dbReference type="ARBA" id="ARBA00023136"/>
    </source>
</evidence>
<keyword evidence="8" id="KW-1185">Reference proteome</keyword>
<organism evidence="7 8">
    <name type="scientific">Litchfieldia salsa</name>
    <dbReference type="NCBI Taxonomy" id="930152"/>
    <lineage>
        <taxon>Bacteria</taxon>
        <taxon>Bacillati</taxon>
        <taxon>Bacillota</taxon>
        <taxon>Bacilli</taxon>
        <taxon>Bacillales</taxon>
        <taxon>Bacillaceae</taxon>
        <taxon>Litchfieldia</taxon>
    </lineage>
</organism>
<dbReference type="AlphaFoldDB" id="A0A1H0U416"/>
<sequence length="127" mass="14530">MQQEDNGTILKRHMKYTFYLLAVFVLGWGFTTYDTAFLGLIVGSVTSFYNHWLLYRKVNKFGETVVTGGKMYSLGTVSRMAAAGLAVFISLRYPEYINVYFVIVGLMTSYLVIFIDFMIQSKKQTNV</sequence>
<evidence type="ECO:0000313" key="8">
    <source>
        <dbReference type="Proteomes" id="UP000199159"/>
    </source>
</evidence>
<keyword evidence="5 6" id="KW-0472">Membrane</keyword>
<dbReference type="OrthoDB" id="2355635at2"/>
<dbReference type="PANTHER" id="PTHR40035:SF1">
    <property type="entry name" value="ATP SYNTHASE PROTEIN I"/>
    <property type="match status" value="1"/>
</dbReference>
<accession>A0A1H0U416</accession>
<reference evidence="8" key="1">
    <citation type="submission" date="2016-10" db="EMBL/GenBank/DDBJ databases">
        <authorList>
            <person name="Varghese N."/>
            <person name="Submissions S."/>
        </authorList>
    </citation>
    <scope>NUCLEOTIDE SEQUENCE [LARGE SCALE GENOMIC DNA]</scope>
    <source>
        <strain evidence="8">IBRC-M10078</strain>
    </source>
</reference>
<dbReference type="GO" id="GO:0005886">
    <property type="term" value="C:plasma membrane"/>
    <property type="evidence" value="ECO:0007669"/>
    <property type="project" value="UniProtKB-SubCell"/>
</dbReference>
<dbReference type="InterPro" id="IPR005598">
    <property type="entry name" value="ATP_synth_I"/>
</dbReference>
<protein>
    <submittedName>
        <fullName evidence="7">ATP synthase protein I</fullName>
    </submittedName>
</protein>